<feature type="region of interest" description="Disordered" evidence="1">
    <location>
        <begin position="92"/>
        <end position="165"/>
    </location>
</feature>
<feature type="compositionally biased region" description="Low complexity" evidence="1">
    <location>
        <begin position="131"/>
        <end position="145"/>
    </location>
</feature>
<dbReference type="AlphaFoldDB" id="A0A165CF94"/>
<dbReference type="OrthoDB" id="2501483at2759"/>
<name>A0A165CF94_9BASI</name>
<feature type="domain" description="CxC6 like cysteine cluster associated with KDZ" evidence="2">
    <location>
        <begin position="6"/>
        <end position="71"/>
    </location>
</feature>
<feature type="compositionally biased region" description="Basic and acidic residues" evidence="1">
    <location>
        <begin position="63"/>
        <end position="72"/>
    </location>
</feature>
<sequence>MLSCAITDGVSIGRPCCRVHNCANPLPTNRSRYCLQHQAIDAICAVEGCEEPAPTGRRTCNTPEHRQLEDHYNATGKSFKILKKRLQQAYNRGNNNVPLYGNDEEADQEEEDEDDDLEEEEAELSAQAHVQAQAEGQASAEGEPQNSQKLNPPSKPKARFGRRRTHNEQLIVRPCGIIVGRATFYGAESLSAVVKFIRSVFPTEKSLPDVIFYDNNCQLHRYVHDRPDLREYFKHTALVVDVFHFKTKHSEKDEYCSQHCNAMAYPELYDEPGKRWTFNSSACEQTNAWLRKFQGIVREMLPVRYEFFLDEVIKARNSFLVQELQKAKRAPDLVPIAALKTHQ</sequence>
<evidence type="ECO:0000256" key="1">
    <source>
        <dbReference type="SAM" id="MobiDB-lite"/>
    </source>
</evidence>
<feature type="region of interest" description="Disordered" evidence="1">
    <location>
        <begin position="54"/>
        <end position="73"/>
    </location>
</feature>
<proteinExistence type="predicted"/>
<dbReference type="Proteomes" id="UP000076842">
    <property type="component" value="Unassembled WGS sequence"/>
</dbReference>
<feature type="compositionally biased region" description="Acidic residues" evidence="1">
    <location>
        <begin position="102"/>
        <end position="123"/>
    </location>
</feature>
<protein>
    <recommendedName>
        <fullName evidence="2">CxC6 like cysteine cluster associated with KDZ domain-containing protein</fullName>
    </recommendedName>
</protein>
<keyword evidence="4" id="KW-1185">Reference proteome</keyword>
<evidence type="ECO:0000259" key="2">
    <source>
        <dbReference type="Pfam" id="PF18721"/>
    </source>
</evidence>
<reference evidence="3 4" key="1">
    <citation type="journal article" date="2016" name="Mol. Biol. Evol.">
        <title>Comparative Genomics of Early-Diverging Mushroom-Forming Fungi Provides Insights into the Origins of Lignocellulose Decay Capabilities.</title>
        <authorList>
            <person name="Nagy L.G."/>
            <person name="Riley R."/>
            <person name="Tritt A."/>
            <person name="Adam C."/>
            <person name="Daum C."/>
            <person name="Floudas D."/>
            <person name="Sun H."/>
            <person name="Yadav J.S."/>
            <person name="Pangilinan J."/>
            <person name="Larsson K.H."/>
            <person name="Matsuura K."/>
            <person name="Barry K."/>
            <person name="Labutti K."/>
            <person name="Kuo R."/>
            <person name="Ohm R.A."/>
            <person name="Bhattacharya S.S."/>
            <person name="Shirouzu T."/>
            <person name="Yoshinaga Y."/>
            <person name="Martin F.M."/>
            <person name="Grigoriev I.V."/>
            <person name="Hibbett D.S."/>
        </authorList>
    </citation>
    <scope>NUCLEOTIDE SEQUENCE [LARGE SCALE GENOMIC DNA]</scope>
    <source>
        <strain evidence="3 4">HHB12733</strain>
    </source>
</reference>
<dbReference type="STRING" id="1353952.A0A165CF94"/>
<gene>
    <name evidence="3" type="ORF">CALCODRAFT_444209</name>
</gene>
<evidence type="ECO:0000313" key="4">
    <source>
        <dbReference type="Proteomes" id="UP000076842"/>
    </source>
</evidence>
<dbReference type="EMBL" id="KV424151">
    <property type="protein sequence ID" value="KZT50698.1"/>
    <property type="molecule type" value="Genomic_DNA"/>
</dbReference>
<dbReference type="InterPro" id="IPR040898">
    <property type="entry name" value="CxC6"/>
</dbReference>
<dbReference type="PANTHER" id="PTHR34305">
    <property type="entry name" value="EXPRESSED PROTEIN"/>
    <property type="match status" value="1"/>
</dbReference>
<dbReference type="Pfam" id="PF18721">
    <property type="entry name" value="CxC6"/>
    <property type="match status" value="1"/>
</dbReference>
<organism evidence="3 4">
    <name type="scientific">Calocera cornea HHB12733</name>
    <dbReference type="NCBI Taxonomy" id="1353952"/>
    <lineage>
        <taxon>Eukaryota</taxon>
        <taxon>Fungi</taxon>
        <taxon>Dikarya</taxon>
        <taxon>Basidiomycota</taxon>
        <taxon>Agaricomycotina</taxon>
        <taxon>Dacrymycetes</taxon>
        <taxon>Dacrymycetales</taxon>
        <taxon>Dacrymycetaceae</taxon>
        <taxon>Calocera</taxon>
    </lineage>
</organism>
<feature type="compositionally biased region" description="Basic residues" evidence="1">
    <location>
        <begin position="156"/>
        <end position="165"/>
    </location>
</feature>
<evidence type="ECO:0000313" key="3">
    <source>
        <dbReference type="EMBL" id="KZT50698.1"/>
    </source>
</evidence>
<accession>A0A165CF94</accession>
<dbReference type="InParanoid" id="A0A165CF94"/>
<dbReference type="PANTHER" id="PTHR34305:SF1">
    <property type="entry name" value="SWIM-TYPE DOMAIN-CONTAINING PROTEIN"/>
    <property type="match status" value="1"/>
</dbReference>